<dbReference type="InParanoid" id="A0A0D2AK21"/>
<dbReference type="GeneID" id="27316942"/>
<feature type="region of interest" description="Disordered" evidence="1">
    <location>
        <begin position="65"/>
        <end position="136"/>
    </location>
</feature>
<feature type="compositionally biased region" description="Polar residues" evidence="1">
    <location>
        <begin position="29"/>
        <end position="39"/>
    </location>
</feature>
<feature type="compositionally biased region" description="Basic and acidic residues" evidence="1">
    <location>
        <begin position="1"/>
        <end position="10"/>
    </location>
</feature>
<dbReference type="RefSeq" id="XP_016209178.1">
    <property type="nucleotide sequence ID" value="XM_016362953.1"/>
</dbReference>
<keyword evidence="4" id="KW-1185">Reference proteome</keyword>
<dbReference type="PROSITE" id="PS50858">
    <property type="entry name" value="BSD"/>
    <property type="match status" value="1"/>
</dbReference>
<dbReference type="InterPro" id="IPR051494">
    <property type="entry name" value="BSD_domain-containing"/>
</dbReference>
<evidence type="ECO:0000313" key="4">
    <source>
        <dbReference type="Proteomes" id="UP000053259"/>
    </source>
</evidence>
<dbReference type="PANTHER" id="PTHR16019">
    <property type="entry name" value="SYNAPSE-ASSOCIATED PROTEIN"/>
    <property type="match status" value="1"/>
</dbReference>
<feature type="region of interest" description="Disordered" evidence="1">
    <location>
        <begin position="319"/>
        <end position="404"/>
    </location>
</feature>
<dbReference type="Pfam" id="PF03909">
    <property type="entry name" value="BSD"/>
    <property type="match status" value="1"/>
</dbReference>
<feature type="compositionally biased region" description="Basic and acidic residues" evidence="1">
    <location>
        <begin position="358"/>
        <end position="368"/>
    </location>
</feature>
<dbReference type="OrthoDB" id="73788at2759"/>
<dbReference type="AlphaFoldDB" id="A0A0D2AK21"/>
<dbReference type="EMBL" id="KN847579">
    <property type="protein sequence ID" value="KIV99308.1"/>
    <property type="molecule type" value="Genomic_DNA"/>
</dbReference>
<dbReference type="Proteomes" id="UP000053259">
    <property type="component" value="Unassembled WGS sequence"/>
</dbReference>
<sequence length="404" mass="44758">MDVAYDHIQEESFPEDEENTKSQHKGEANNDSAPQTINQDLRDAYKAFTSSPWGMKLGGLWSSAKKQGEQYYATAQHEASELLSRTRAISLSSPPTSPKPNASTSDQGAVEDSAPAERASETHPDRPDSLPVDIYKEASKSASSLASRLRSEAARRLKEAQKLEDAADEQLLQWGTSIGNFFKDAISIAPPSTEDLEKGKGEVLFASKDAEGKRVVHATRLDAQLHVIHCSLDSFLKDPKSGEWEKWKAEFDVEKRTDDIAKDLETYEQLREAMGKLVPEQVEYKDFWCRYYFLRHVVETEEARRRELLKGAAITAEEEVGWDESDDEESTTPKHSSSSSSSKPAAKDDSDNATLKPSEPRRSNDEKSTAGSDASYDIVSGATSRAPGSPTADKKAEDSDDDWE</sequence>
<organism evidence="3 4">
    <name type="scientific">Verruconis gallopava</name>
    <dbReference type="NCBI Taxonomy" id="253628"/>
    <lineage>
        <taxon>Eukaryota</taxon>
        <taxon>Fungi</taxon>
        <taxon>Dikarya</taxon>
        <taxon>Ascomycota</taxon>
        <taxon>Pezizomycotina</taxon>
        <taxon>Dothideomycetes</taxon>
        <taxon>Pleosporomycetidae</taxon>
        <taxon>Venturiales</taxon>
        <taxon>Sympoventuriaceae</taxon>
        <taxon>Verruconis</taxon>
    </lineage>
</organism>
<feature type="compositionally biased region" description="Acidic residues" evidence="1">
    <location>
        <begin position="319"/>
        <end position="330"/>
    </location>
</feature>
<name>A0A0D2AK21_9PEZI</name>
<dbReference type="SUPFAM" id="SSF140383">
    <property type="entry name" value="BSD domain-like"/>
    <property type="match status" value="1"/>
</dbReference>
<dbReference type="HOGENOM" id="CLU_035242_0_0_1"/>
<feature type="compositionally biased region" description="Low complexity" evidence="1">
    <location>
        <begin position="333"/>
        <end position="344"/>
    </location>
</feature>
<dbReference type="InterPro" id="IPR035925">
    <property type="entry name" value="BSD_dom_sf"/>
</dbReference>
<feature type="region of interest" description="Disordered" evidence="1">
    <location>
        <begin position="1"/>
        <end position="43"/>
    </location>
</feature>
<dbReference type="SMART" id="SM00751">
    <property type="entry name" value="BSD"/>
    <property type="match status" value="1"/>
</dbReference>
<protein>
    <recommendedName>
        <fullName evidence="2">BSD domain-containing protein</fullName>
    </recommendedName>
</protein>
<reference evidence="3 4" key="1">
    <citation type="submission" date="2015-01" db="EMBL/GenBank/DDBJ databases">
        <title>The Genome Sequence of Ochroconis gallopava CBS43764.</title>
        <authorList>
            <consortium name="The Broad Institute Genomics Platform"/>
            <person name="Cuomo C."/>
            <person name="de Hoog S."/>
            <person name="Gorbushina A."/>
            <person name="Stielow B."/>
            <person name="Teixiera M."/>
            <person name="Abouelleil A."/>
            <person name="Chapman S.B."/>
            <person name="Priest M."/>
            <person name="Young S.K."/>
            <person name="Wortman J."/>
            <person name="Nusbaum C."/>
            <person name="Birren B."/>
        </authorList>
    </citation>
    <scope>NUCLEOTIDE SEQUENCE [LARGE SCALE GENOMIC DNA]</scope>
    <source>
        <strain evidence="3 4">CBS 43764</strain>
    </source>
</reference>
<accession>A0A0D2AK21</accession>
<evidence type="ECO:0000313" key="3">
    <source>
        <dbReference type="EMBL" id="KIV99308.1"/>
    </source>
</evidence>
<evidence type="ECO:0000259" key="2">
    <source>
        <dbReference type="PROSITE" id="PS50858"/>
    </source>
</evidence>
<dbReference type="Gene3D" id="1.10.3970.10">
    <property type="entry name" value="BSD domain"/>
    <property type="match status" value="1"/>
</dbReference>
<dbReference type="InterPro" id="IPR005607">
    <property type="entry name" value="BSD_dom"/>
</dbReference>
<proteinExistence type="predicted"/>
<dbReference type="VEuPathDB" id="FungiDB:PV09_08969"/>
<feature type="compositionally biased region" description="Polar residues" evidence="1">
    <location>
        <begin position="87"/>
        <end position="107"/>
    </location>
</feature>
<dbReference type="GO" id="GO:0005737">
    <property type="term" value="C:cytoplasm"/>
    <property type="evidence" value="ECO:0007669"/>
    <property type="project" value="TreeGrafter"/>
</dbReference>
<feature type="compositionally biased region" description="Basic and acidic residues" evidence="1">
    <location>
        <begin position="19"/>
        <end position="28"/>
    </location>
</feature>
<dbReference type="PANTHER" id="PTHR16019:SF5">
    <property type="entry name" value="BSD DOMAIN-CONTAINING PROTEIN 1"/>
    <property type="match status" value="1"/>
</dbReference>
<dbReference type="STRING" id="253628.A0A0D2AK21"/>
<feature type="compositionally biased region" description="Basic and acidic residues" evidence="1">
    <location>
        <begin position="118"/>
        <end position="136"/>
    </location>
</feature>
<evidence type="ECO:0000256" key="1">
    <source>
        <dbReference type="SAM" id="MobiDB-lite"/>
    </source>
</evidence>
<gene>
    <name evidence="3" type="ORF">PV09_08969</name>
</gene>
<feature type="domain" description="BSD" evidence="2">
    <location>
        <begin position="247"/>
        <end position="299"/>
    </location>
</feature>